<name>A0ABV6C105_9ACTN</name>
<evidence type="ECO:0000313" key="1">
    <source>
        <dbReference type="EMBL" id="MFC0081366.1"/>
    </source>
</evidence>
<reference evidence="1 2" key="1">
    <citation type="submission" date="2024-09" db="EMBL/GenBank/DDBJ databases">
        <authorList>
            <person name="Sun Q."/>
            <person name="Mori K."/>
        </authorList>
    </citation>
    <scope>NUCLEOTIDE SEQUENCE [LARGE SCALE GENOMIC DNA]</scope>
    <source>
        <strain evidence="1 2">JCM 15389</strain>
    </source>
</reference>
<comment type="caution">
    <text evidence="1">The sequence shown here is derived from an EMBL/GenBank/DDBJ whole genome shotgun (WGS) entry which is preliminary data.</text>
</comment>
<proteinExistence type="predicted"/>
<protein>
    <recommendedName>
        <fullName evidence="3">Toxin CptA</fullName>
    </recommendedName>
</protein>
<gene>
    <name evidence="1" type="ORF">ACFFRE_04245</name>
</gene>
<accession>A0ABV6C105</accession>
<keyword evidence="2" id="KW-1185">Reference proteome</keyword>
<dbReference type="RefSeq" id="WP_377788574.1">
    <property type="nucleotide sequence ID" value="NZ_JBHLYQ010000028.1"/>
</dbReference>
<organism evidence="1 2">
    <name type="scientific">Aciditerrimonas ferrireducens</name>
    <dbReference type="NCBI Taxonomy" id="667306"/>
    <lineage>
        <taxon>Bacteria</taxon>
        <taxon>Bacillati</taxon>
        <taxon>Actinomycetota</taxon>
        <taxon>Acidimicrobiia</taxon>
        <taxon>Acidimicrobiales</taxon>
        <taxon>Acidimicrobiaceae</taxon>
        <taxon>Aciditerrimonas</taxon>
    </lineage>
</organism>
<sequence>MTAGSSRRRLVLLGAGALTALEAVVVARRRGRLLALDTVVRCRRGHCFTTWWVPGASLKALRLGWWRWQRCPVGRHWTLVTPVDPRRLDPAEREVAACWHDRRLP</sequence>
<evidence type="ECO:0008006" key="3">
    <source>
        <dbReference type="Google" id="ProtNLM"/>
    </source>
</evidence>
<evidence type="ECO:0000313" key="2">
    <source>
        <dbReference type="Proteomes" id="UP001589788"/>
    </source>
</evidence>
<dbReference type="Proteomes" id="UP001589788">
    <property type="component" value="Unassembled WGS sequence"/>
</dbReference>
<dbReference type="EMBL" id="JBHLYQ010000028">
    <property type="protein sequence ID" value="MFC0081366.1"/>
    <property type="molecule type" value="Genomic_DNA"/>
</dbReference>